<reference evidence="1 2" key="1">
    <citation type="submission" date="2018-08" db="EMBL/GenBank/DDBJ databases">
        <title>Streptomyces NEAU-D10 sp. nov., a novel Actinomycete isolated from soil.</title>
        <authorList>
            <person name="Jin L."/>
        </authorList>
    </citation>
    <scope>NUCLEOTIDE SEQUENCE [LARGE SCALE GENOMIC DNA]</scope>
    <source>
        <strain evidence="1 2">NEAU-D10</strain>
    </source>
</reference>
<gene>
    <name evidence="1" type="ORF">DY245_36305</name>
</gene>
<evidence type="ECO:0008006" key="3">
    <source>
        <dbReference type="Google" id="ProtNLM"/>
    </source>
</evidence>
<proteinExistence type="predicted"/>
<accession>A0A371PTI0</accession>
<name>A0A371PTI0_STRIH</name>
<organism evidence="1 2">
    <name type="scientific">Streptomyces inhibens</name>
    <dbReference type="NCBI Taxonomy" id="2293571"/>
    <lineage>
        <taxon>Bacteria</taxon>
        <taxon>Bacillati</taxon>
        <taxon>Actinomycetota</taxon>
        <taxon>Actinomycetes</taxon>
        <taxon>Kitasatosporales</taxon>
        <taxon>Streptomycetaceae</taxon>
        <taxon>Streptomyces</taxon>
    </lineage>
</organism>
<comment type="caution">
    <text evidence="1">The sequence shown here is derived from an EMBL/GenBank/DDBJ whole genome shotgun (WGS) entry which is preliminary data.</text>
</comment>
<dbReference type="EMBL" id="QUAC01000409">
    <property type="protein sequence ID" value="REK85757.1"/>
    <property type="molecule type" value="Genomic_DNA"/>
</dbReference>
<keyword evidence="2" id="KW-1185">Reference proteome</keyword>
<protein>
    <recommendedName>
        <fullName evidence="3">Phosphoadenosine phosphosulphate reductase domain-containing protein</fullName>
    </recommendedName>
</protein>
<sequence>MLSAENYEGAVRCAARLYDALPDKEQLVSNVVLVAYGGGKDSSYTLAFVRTMQLILSQEHGATFRMRVAACGTRACRRP</sequence>
<evidence type="ECO:0000313" key="2">
    <source>
        <dbReference type="Proteomes" id="UP000262477"/>
    </source>
</evidence>
<evidence type="ECO:0000313" key="1">
    <source>
        <dbReference type="EMBL" id="REK85757.1"/>
    </source>
</evidence>
<dbReference type="AlphaFoldDB" id="A0A371PTI0"/>
<dbReference type="Proteomes" id="UP000262477">
    <property type="component" value="Unassembled WGS sequence"/>
</dbReference>